<proteinExistence type="predicted"/>
<feature type="compositionally biased region" description="Low complexity" evidence="1">
    <location>
        <begin position="86"/>
        <end position="102"/>
    </location>
</feature>
<evidence type="ECO:0000256" key="1">
    <source>
        <dbReference type="SAM" id="MobiDB-lite"/>
    </source>
</evidence>
<evidence type="ECO:0000313" key="2">
    <source>
        <dbReference type="EMBL" id="KAF5319151.1"/>
    </source>
</evidence>
<name>A0A8H5F0H8_9AGAR</name>
<gene>
    <name evidence="2" type="ORF">D9619_008505</name>
</gene>
<dbReference type="EMBL" id="JAACJJ010000029">
    <property type="protein sequence ID" value="KAF5319151.1"/>
    <property type="molecule type" value="Genomic_DNA"/>
</dbReference>
<evidence type="ECO:0000313" key="3">
    <source>
        <dbReference type="Proteomes" id="UP000567179"/>
    </source>
</evidence>
<feature type="region of interest" description="Disordered" evidence="1">
    <location>
        <begin position="55"/>
        <end position="102"/>
    </location>
</feature>
<dbReference type="Proteomes" id="UP000567179">
    <property type="component" value="Unassembled WGS sequence"/>
</dbReference>
<accession>A0A8H5F0H8</accession>
<protein>
    <submittedName>
        <fullName evidence="2">Uncharacterized protein</fullName>
    </submittedName>
</protein>
<reference evidence="2 3" key="1">
    <citation type="journal article" date="2020" name="ISME J.">
        <title>Uncovering the hidden diversity of litter-decomposition mechanisms in mushroom-forming fungi.</title>
        <authorList>
            <person name="Floudas D."/>
            <person name="Bentzer J."/>
            <person name="Ahren D."/>
            <person name="Johansson T."/>
            <person name="Persson P."/>
            <person name="Tunlid A."/>
        </authorList>
    </citation>
    <scope>NUCLEOTIDE SEQUENCE [LARGE SCALE GENOMIC DNA]</scope>
    <source>
        <strain evidence="2 3">CBS 101986</strain>
    </source>
</reference>
<organism evidence="2 3">
    <name type="scientific">Psilocybe cf. subviscida</name>
    <dbReference type="NCBI Taxonomy" id="2480587"/>
    <lineage>
        <taxon>Eukaryota</taxon>
        <taxon>Fungi</taxon>
        <taxon>Dikarya</taxon>
        <taxon>Basidiomycota</taxon>
        <taxon>Agaricomycotina</taxon>
        <taxon>Agaricomycetes</taxon>
        <taxon>Agaricomycetidae</taxon>
        <taxon>Agaricales</taxon>
        <taxon>Agaricineae</taxon>
        <taxon>Strophariaceae</taxon>
        <taxon>Psilocybe</taxon>
    </lineage>
</organism>
<sequence length="102" mass="10172">MPATATSPGPPRISLDALEVVFLGLARGAAETVVPAAVDEGRAVPCDVGLTSKKPRLVNPAPEDVASAAKPLPAEDVPPEGPENPPAAVAPAAAGRVIGRRP</sequence>
<keyword evidence="3" id="KW-1185">Reference proteome</keyword>
<dbReference type="AlphaFoldDB" id="A0A8H5F0H8"/>
<comment type="caution">
    <text evidence="2">The sequence shown here is derived from an EMBL/GenBank/DDBJ whole genome shotgun (WGS) entry which is preliminary data.</text>
</comment>